<name>A0A1G8YBC4_9LACT</name>
<dbReference type="STRING" id="426701.SAMN04488098_100924"/>
<dbReference type="InterPro" id="IPR006045">
    <property type="entry name" value="Cupin_1"/>
</dbReference>
<feature type="domain" description="Cupin type-1" evidence="1">
    <location>
        <begin position="25"/>
        <end position="142"/>
    </location>
</feature>
<dbReference type="Proteomes" id="UP000199433">
    <property type="component" value="Unassembled WGS sequence"/>
</dbReference>
<dbReference type="InterPro" id="IPR011051">
    <property type="entry name" value="RmlC_Cupin_sf"/>
</dbReference>
<dbReference type="RefSeq" id="WP_091265616.1">
    <property type="nucleotide sequence ID" value="NZ_FNFK01000009.1"/>
</dbReference>
<dbReference type="Gene3D" id="2.60.120.10">
    <property type="entry name" value="Jelly Rolls"/>
    <property type="match status" value="1"/>
</dbReference>
<dbReference type="PANTHER" id="PTHR36448:SF2">
    <property type="entry name" value="CUPIN TYPE-1 DOMAIN-CONTAINING PROTEIN"/>
    <property type="match status" value="1"/>
</dbReference>
<dbReference type="InterPro" id="IPR014500">
    <property type="entry name" value="UCP019307_cupin"/>
</dbReference>
<sequence length="173" mass="19121">MVETHRFKEQSPFPNHPLPVIIYPKAVEEVIQDYSNPGEAVKSFFSENGYTNGWVNGIYDFHHFHSNTHEVLGCVSGRATVQLGGPHSNEFTVEAGDVMLLPAGVAHKLLTSTDDFQVVGAYLNGESPDLQRGDAVDYEHVKQRCYDIPVPETDPVSGESGAVQKYWALSTDE</sequence>
<reference evidence="3" key="1">
    <citation type="submission" date="2016-10" db="EMBL/GenBank/DDBJ databases">
        <authorList>
            <person name="Varghese N."/>
            <person name="Submissions S."/>
        </authorList>
    </citation>
    <scope>NUCLEOTIDE SEQUENCE [LARGE SCALE GENOMIC DNA]</scope>
    <source>
        <strain evidence="3">DSM 19181</strain>
    </source>
</reference>
<dbReference type="CDD" id="cd02219">
    <property type="entry name" value="cupin_YjlB-like"/>
    <property type="match status" value="1"/>
</dbReference>
<evidence type="ECO:0000259" key="1">
    <source>
        <dbReference type="SMART" id="SM00835"/>
    </source>
</evidence>
<dbReference type="SMART" id="SM00835">
    <property type="entry name" value="Cupin_1"/>
    <property type="match status" value="1"/>
</dbReference>
<dbReference type="PIRSF" id="PIRSF019307">
    <property type="entry name" value="UCP019307"/>
    <property type="match status" value="1"/>
</dbReference>
<dbReference type="PANTHER" id="PTHR36448">
    <property type="entry name" value="BLR7373 PROTEIN"/>
    <property type="match status" value="1"/>
</dbReference>
<evidence type="ECO:0000313" key="2">
    <source>
        <dbReference type="EMBL" id="SDJ99714.1"/>
    </source>
</evidence>
<dbReference type="InterPro" id="IPR013096">
    <property type="entry name" value="Cupin_2"/>
</dbReference>
<organism evidence="2 3">
    <name type="scientific">Alkalibacterium thalassium</name>
    <dbReference type="NCBI Taxonomy" id="426701"/>
    <lineage>
        <taxon>Bacteria</taxon>
        <taxon>Bacillati</taxon>
        <taxon>Bacillota</taxon>
        <taxon>Bacilli</taxon>
        <taxon>Lactobacillales</taxon>
        <taxon>Carnobacteriaceae</taxon>
        <taxon>Alkalibacterium</taxon>
    </lineage>
</organism>
<proteinExistence type="predicted"/>
<dbReference type="SUPFAM" id="SSF51182">
    <property type="entry name" value="RmlC-like cupins"/>
    <property type="match status" value="1"/>
</dbReference>
<dbReference type="InterPro" id="IPR014710">
    <property type="entry name" value="RmlC-like_jellyroll"/>
</dbReference>
<dbReference type="EMBL" id="FNFK01000009">
    <property type="protein sequence ID" value="SDJ99714.1"/>
    <property type="molecule type" value="Genomic_DNA"/>
</dbReference>
<dbReference type="InterPro" id="IPR047121">
    <property type="entry name" value="YjiB-like"/>
</dbReference>
<protein>
    <submittedName>
        <fullName evidence="2">Uncharacterized protein YjlB</fullName>
    </submittedName>
</protein>
<dbReference type="AlphaFoldDB" id="A0A1G8YBC4"/>
<accession>A0A1G8YBC4</accession>
<dbReference type="Pfam" id="PF07883">
    <property type="entry name" value="Cupin_2"/>
    <property type="match status" value="1"/>
</dbReference>
<dbReference type="OrthoDB" id="9791759at2"/>
<gene>
    <name evidence="2" type="ORF">SAMN04488098_100924</name>
</gene>
<evidence type="ECO:0000313" key="3">
    <source>
        <dbReference type="Proteomes" id="UP000199433"/>
    </source>
</evidence>
<keyword evidence="3" id="KW-1185">Reference proteome</keyword>